<dbReference type="CTD" id="9851"/>
<protein>
    <submittedName>
        <fullName evidence="3">Si:dkey-243i1.1</fullName>
    </submittedName>
</protein>
<keyword evidence="1" id="KW-0175">Coiled coil</keyword>
<dbReference type="GeneID" id="111612064"/>
<reference evidence="4" key="2">
    <citation type="journal article" date="2013" name="Nat. Genet.">
        <title>The genome of the platyfish, Xiphophorus maculatus, provides insights into evolutionary adaptation and several complex traits.</title>
        <authorList>
            <person name="Schartl M."/>
            <person name="Walter R.B."/>
            <person name="Shen Y."/>
            <person name="Garcia T."/>
            <person name="Catchen J."/>
            <person name="Amores A."/>
            <person name="Braasch I."/>
            <person name="Chalopin D."/>
            <person name="Volff J.N."/>
            <person name="Lesch K.P."/>
            <person name="Bisazza A."/>
            <person name="Minx P."/>
            <person name="Hillier L."/>
            <person name="Wilson R.K."/>
            <person name="Fuerstenberg S."/>
            <person name="Boore J."/>
            <person name="Searle S."/>
            <person name="Postlethwait J.H."/>
            <person name="Warren W.C."/>
        </authorList>
    </citation>
    <scope>NUCLEOTIDE SEQUENCE [LARGE SCALE GENOMIC DNA]</scope>
    <source>
        <strain evidence="4">JP 163 A</strain>
    </source>
</reference>
<feature type="compositionally biased region" description="Polar residues" evidence="2">
    <location>
        <begin position="561"/>
        <end position="572"/>
    </location>
</feature>
<dbReference type="GO" id="GO:1904888">
    <property type="term" value="P:cranial skeletal system development"/>
    <property type="evidence" value="ECO:0007669"/>
    <property type="project" value="Ensembl"/>
</dbReference>
<feature type="compositionally biased region" description="Polar residues" evidence="2">
    <location>
        <begin position="477"/>
        <end position="489"/>
    </location>
</feature>
<keyword evidence="4" id="KW-1185">Reference proteome</keyword>
<dbReference type="OMA" id="LERPWNG"/>
<evidence type="ECO:0000256" key="2">
    <source>
        <dbReference type="SAM" id="MobiDB-lite"/>
    </source>
</evidence>
<reference evidence="3" key="4">
    <citation type="submission" date="2025-09" db="UniProtKB">
        <authorList>
            <consortium name="Ensembl"/>
        </authorList>
    </citation>
    <scope>IDENTIFICATION</scope>
    <source>
        <strain evidence="3">JP 163 A</strain>
    </source>
</reference>
<feature type="compositionally biased region" description="Basic and acidic residues" evidence="2">
    <location>
        <begin position="599"/>
        <end position="609"/>
    </location>
</feature>
<reference evidence="3" key="3">
    <citation type="submission" date="2025-08" db="UniProtKB">
        <authorList>
            <consortium name="Ensembl"/>
        </authorList>
    </citation>
    <scope>IDENTIFICATION</scope>
    <source>
        <strain evidence="3">JP 163 A</strain>
    </source>
</reference>
<feature type="region of interest" description="Disordered" evidence="2">
    <location>
        <begin position="139"/>
        <end position="198"/>
    </location>
</feature>
<reference evidence="4" key="1">
    <citation type="submission" date="2012-01" db="EMBL/GenBank/DDBJ databases">
        <authorList>
            <person name="Walter R."/>
            <person name="Schartl M."/>
            <person name="Warren W."/>
        </authorList>
    </citation>
    <scope>NUCLEOTIDE SEQUENCE [LARGE SCALE GENOMIC DNA]</scope>
    <source>
        <strain evidence="4">JP 163 A</strain>
    </source>
</reference>
<dbReference type="GO" id="GO:0034451">
    <property type="term" value="C:centriolar satellite"/>
    <property type="evidence" value="ECO:0007669"/>
    <property type="project" value="TreeGrafter"/>
</dbReference>
<dbReference type="Proteomes" id="UP000002852">
    <property type="component" value="Unassembled WGS sequence"/>
</dbReference>
<dbReference type="PANTHER" id="PTHR15732">
    <property type="entry name" value="PROTEIN MOONRAKER"/>
    <property type="match status" value="1"/>
</dbReference>
<name>A0A3B5QSE7_XIPMA</name>
<dbReference type="GO" id="GO:0071539">
    <property type="term" value="P:protein localization to centrosome"/>
    <property type="evidence" value="ECO:0007669"/>
    <property type="project" value="TreeGrafter"/>
</dbReference>
<feature type="compositionally biased region" description="Polar residues" evidence="2">
    <location>
        <begin position="444"/>
        <end position="454"/>
    </location>
</feature>
<evidence type="ECO:0000313" key="4">
    <source>
        <dbReference type="Proteomes" id="UP000002852"/>
    </source>
</evidence>
<dbReference type="InterPro" id="IPR031447">
    <property type="entry name" value="MNR"/>
</dbReference>
<dbReference type="Pfam" id="PF15718">
    <property type="entry name" value="MNR"/>
    <property type="match status" value="2"/>
</dbReference>
<dbReference type="PANTHER" id="PTHR15732:SF4">
    <property type="entry name" value="PROTEIN MOONRAKER"/>
    <property type="match status" value="1"/>
</dbReference>
<evidence type="ECO:0000313" key="3">
    <source>
        <dbReference type="Ensembl" id="ENSXMAP00000034108.1"/>
    </source>
</evidence>
<dbReference type="RefSeq" id="XP_023207734.1">
    <property type="nucleotide sequence ID" value="XM_023351966.1"/>
</dbReference>
<sequence>MPALLPGRQNQERNWVYVGSARNVNSNNSTTRTSQTKLLFNEAIPVSVVNRATRAGPPAPIVIERLLPRPEMRESPDSLRSSRSFTVLSEERLQAAVRLARRDLRRRHLGSLAKTSPKHLQEASVFETSDAELLQELVAAPGKQESNMAKSKERKAPIGAKQRVSQKNPSSLMPGVGRSPPTRDPGLRQVEGGKPGHLSNEIRKLQNELETYIRKVEELANRGEILEESLEPEEQIKLEVRRQKQALRSARIIYVLQRQVKEIQYDIEKLKGEKMWETKKSVAVGRLAAAHRGALRALQVVIHQLSDQPHGKVPPHYKALGQLIRQLSLCSAKLEVDQGSAVPEAALDILQKLEILDSALSKHETLEKLQAQTRPPRRRSPHLSASPATGPHSLSMLAAPGLYRPANPRGFVRGGRKAVLQKLKPASHQPLVAGVHNVGQQRELQRLPQPNTNHQSRRHPGRKADVMKIRDAGFRQPTVSSQLRVSQLPQREKSVPWMPTSPRSPPQQQAPQRWRPEPRCLFSPVKPPPSPPGEQQAGRQSEAERRVSGATQRAAPKEATRTSYQEKMTTQLSEEEAPLIQRLRSEVVFQNQWTEEAEQGAREGSHRLSGETQEGVVKNKPDRSRRIRLPEHADELAAGDHVRLVEHQEEDLLKDTAPNAWAVNTGMGDMTWRGLQASTLESMLLRMEEIQREEEVVRRRFASIAYSDPLYWDRSKTTGSQPHAPGSRPASPQPIRLTRPALKQTAAADIILEKPIEAGFLFESSPTEDQTQDQHPPTNKVLPNDRAERSRTVLSVPGSTLKNIRHYKEDYNAYLGAVSRGAIDSFNPWAAADSVAAELLSEALADVAKEFQDVVEEYAEAVFTSEFLRPVHSVPASAEAVAGRNQ</sequence>
<feature type="compositionally biased region" description="Basic and acidic residues" evidence="2">
    <location>
        <begin position="462"/>
        <end position="473"/>
    </location>
</feature>
<dbReference type="Ensembl" id="ENSXMAT00000022014.1">
    <property type="protein sequence ID" value="ENSXMAP00000034108.1"/>
    <property type="gene ID" value="ENSXMAG00000003994.2"/>
</dbReference>
<dbReference type="STRING" id="8083.ENSXMAP00000034108"/>
<proteinExistence type="predicted"/>
<dbReference type="OrthoDB" id="10072648at2759"/>
<dbReference type="FunCoup" id="A0A3B5QSE7">
    <property type="interactions" value="814"/>
</dbReference>
<feature type="compositionally biased region" description="Polar residues" evidence="2">
    <location>
        <begin position="765"/>
        <end position="777"/>
    </location>
</feature>
<feature type="region of interest" description="Disordered" evidence="2">
    <location>
        <begin position="765"/>
        <end position="790"/>
    </location>
</feature>
<dbReference type="GeneTree" id="ENSGT00390000009714"/>
<feature type="region of interest" description="Disordered" evidence="2">
    <location>
        <begin position="712"/>
        <end position="736"/>
    </location>
</feature>
<dbReference type="KEGG" id="xma:111612064"/>
<feature type="region of interest" description="Disordered" evidence="2">
    <location>
        <begin position="595"/>
        <end position="622"/>
    </location>
</feature>
<feature type="region of interest" description="Disordered" evidence="2">
    <location>
        <begin position="444"/>
        <end position="572"/>
    </location>
</feature>
<feature type="coiled-coil region" evidence="1">
    <location>
        <begin position="202"/>
        <end position="229"/>
    </location>
</feature>
<dbReference type="InParanoid" id="A0A3B5QSE7"/>
<evidence type="ECO:0000256" key="1">
    <source>
        <dbReference type="SAM" id="Coils"/>
    </source>
</evidence>
<dbReference type="AlphaFoldDB" id="A0A3B5QSE7"/>
<organism evidence="3 4">
    <name type="scientific">Xiphophorus maculatus</name>
    <name type="common">Southern platyfish</name>
    <name type="synonym">Platypoecilus maculatus</name>
    <dbReference type="NCBI Taxonomy" id="8083"/>
    <lineage>
        <taxon>Eukaryota</taxon>
        <taxon>Metazoa</taxon>
        <taxon>Chordata</taxon>
        <taxon>Craniata</taxon>
        <taxon>Vertebrata</taxon>
        <taxon>Euteleostomi</taxon>
        <taxon>Actinopterygii</taxon>
        <taxon>Neopterygii</taxon>
        <taxon>Teleostei</taxon>
        <taxon>Neoteleostei</taxon>
        <taxon>Acanthomorphata</taxon>
        <taxon>Ovalentaria</taxon>
        <taxon>Atherinomorphae</taxon>
        <taxon>Cyprinodontiformes</taxon>
        <taxon>Poeciliidae</taxon>
        <taxon>Poeciliinae</taxon>
        <taxon>Xiphophorus</taxon>
    </lineage>
</organism>
<feature type="region of interest" description="Disordered" evidence="2">
    <location>
        <begin position="368"/>
        <end position="401"/>
    </location>
</feature>
<accession>A0A3B5QSE7</accession>
<dbReference type="GO" id="GO:0007099">
    <property type="term" value="P:centriole replication"/>
    <property type="evidence" value="ECO:0007669"/>
    <property type="project" value="InterPro"/>
</dbReference>